<dbReference type="Pfam" id="PF14368">
    <property type="entry name" value="LTP_2"/>
    <property type="match status" value="1"/>
</dbReference>
<protein>
    <recommendedName>
        <fullName evidence="1">Bifunctional inhibitor/plant lipid transfer protein/seed storage helical domain-containing protein</fullName>
    </recommendedName>
</protein>
<dbReference type="InterPro" id="IPR016140">
    <property type="entry name" value="Bifunc_inhib/LTP/seed_store"/>
</dbReference>
<keyword evidence="3" id="KW-1185">Reference proteome</keyword>
<reference evidence="2" key="1">
    <citation type="journal article" date="2022" name="Cell">
        <title>Repeat-based holocentromeres influence genome architecture and karyotype evolution.</title>
        <authorList>
            <person name="Hofstatter P.G."/>
            <person name="Thangavel G."/>
            <person name="Lux T."/>
            <person name="Neumann P."/>
            <person name="Vondrak T."/>
            <person name="Novak P."/>
            <person name="Zhang M."/>
            <person name="Costa L."/>
            <person name="Castellani M."/>
            <person name="Scott A."/>
            <person name="Toegelov H."/>
            <person name="Fuchs J."/>
            <person name="Mata-Sucre Y."/>
            <person name="Dias Y."/>
            <person name="Vanzela A.L.L."/>
            <person name="Huettel B."/>
            <person name="Almeida C.C.S."/>
            <person name="Simkova H."/>
            <person name="Souza G."/>
            <person name="Pedrosa-Harand A."/>
            <person name="Macas J."/>
            <person name="Mayer K.F.X."/>
            <person name="Houben A."/>
            <person name="Marques A."/>
        </authorList>
    </citation>
    <scope>NUCLEOTIDE SEQUENCE</scope>
    <source>
        <strain evidence="2">RhyBre1mFocal</strain>
    </source>
</reference>
<organism evidence="2 3">
    <name type="scientific">Rhynchospora breviuscula</name>
    <dbReference type="NCBI Taxonomy" id="2022672"/>
    <lineage>
        <taxon>Eukaryota</taxon>
        <taxon>Viridiplantae</taxon>
        <taxon>Streptophyta</taxon>
        <taxon>Embryophyta</taxon>
        <taxon>Tracheophyta</taxon>
        <taxon>Spermatophyta</taxon>
        <taxon>Magnoliopsida</taxon>
        <taxon>Liliopsida</taxon>
        <taxon>Poales</taxon>
        <taxon>Cyperaceae</taxon>
        <taxon>Cyperoideae</taxon>
        <taxon>Rhynchosporeae</taxon>
        <taxon>Rhynchospora</taxon>
    </lineage>
</organism>
<dbReference type="PANTHER" id="PTHR33122">
    <property type="entry name" value="LIPID BINDING PROTEIN-RELATED"/>
    <property type="match status" value="1"/>
</dbReference>
<dbReference type="SUPFAM" id="SSF47699">
    <property type="entry name" value="Bifunctional inhibitor/lipid-transfer protein/seed storage 2S albumin"/>
    <property type="match status" value="1"/>
</dbReference>
<dbReference type="OrthoDB" id="655961at2759"/>
<dbReference type="Proteomes" id="UP001151287">
    <property type="component" value="Unassembled WGS sequence"/>
</dbReference>
<comment type="caution">
    <text evidence="2">The sequence shown here is derived from an EMBL/GenBank/DDBJ whole genome shotgun (WGS) entry which is preliminary data.</text>
</comment>
<dbReference type="InterPro" id="IPR039265">
    <property type="entry name" value="DIR1-like"/>
</dbReference>
<dbReference type="InterPro" id="IPR036312">
    <property type="entry name" value="Bifun_inhib/LTP/seed_sf"/>
</dbReference>
<sequence length="163" mass="17113">MQIKQTLVLHPLVSPTTILLQYKPQESSSHTIHTISQVGTETKAKMVITSKLLALFVALVLVGTIGVDKVNGAGECGRTSPDAMAFRLAPCAVAAEDANAQVSNQCCSQVQSFSQNPGCLCAVLLSNTAKSAGIKPEVAITIPKRCNLASRPVGYKCGAYTLP</sequence>
<dbReference type="SMART" id="SM00499">
    <property type="entry name" value="AAI"/>
    <property type="match status" value="1"/>
</dbReference>
<dbReference type="Gene3D" id="1.10.110.10">
    <property type="entry name" value="Plant lipid-transfer and hydrophobic proteins"/>
    <property type="match status" value="1"/>
</dbReference>
<dbReference type="AlphaFoldDB" id="A0A9Q0C390"/>
<evidence type="ECO:0000259" key="1">
    <source>
        <dbReference type="SMART" id="SM00499"/>
    </source>
</evidence>
<proteinExistence type="predicted"/>
<gene>
    <name evidence="2" type="ORF">LUZ63_017866</name>
</gene>
<dbReference type="EMBL" id="JAMQYH010000005">
    <property type="protein sequence ID" value="KAJ1686476.1"/>
    <property type="molecule type" value="Genomic_DNA"/>
</dbReference>
<dbReference type="GO" id="GO:0009627">
    <property type="term" value="P:systemic acquired resistance"/>
    <property type="evidence" value="ECO:0007669"/>
    <property type="project" value="InterPro"/>
</dbReference>
<accession>A0A9Q0C390</accession>
<name>A0A9Q0C390_9POAL</name>
<evidence type="ECO:0000313" key="3">
    <source>
        <dbReference type="Proteomes" id="UP001151287"/>
    </source>
</evidence>
<dbReference type="GO" id="GO:0005504">
    <property type="term" value="F:fatty acid binding"/>
    <property type="evidence" value="ECO:0007669"/>
    <property type="project" value="InterPro"/>
</dbReference>
<feature type="domain" description="Bifunctional inhibitor/plant lipid transfer protein/seed storage helical" evidence="1">
    <location>
        <begin position="76"/>
        <end position="157"/>
    </location>
</feature>
<dbReference type="PANTHER" id="PTHR33122:SF4">
    <property type="entry name" value="OS04G0415800 PROTEIN"/>
    <property type="match status" value="1"/>
</dbReference>
<evidence type="ECO:0000313" key="2">
    <source>
        <dbReference type="EMBL" id="KAJ1686476.1"/>
    </source>
</evidence>
<dbReference type="CDD" id="cd00010">
    <property type="entry name" value="AAI_LTSS"/>
    <property type="match status" value="1"/>
</dbReference>